<dbReference type="Pfam" id="PF00762">
    <property type="entry name" value="Ferrochelatase"/>
    <property type="match status" value="1"/>
</dbReference>
<dbReference type="PROSITE" id="PS00534">
    <property type="entry name" value="FERROCHELATASE"/>
    <property type="match status" value="1"/>
</dbReference>
<keyword evidence="7" id="KW-0479">Metal-binding</keyword>
<evidence type="ECO:0000256" key="1">
    <source>
        <dbReference type="ARBA" id="ARBA00007718"/>
    </source>
</evidence>
<evidence type="ECO:0000313" key="9">
    <source>
        <dbReference type="EMBL" id="MDQ0517472.1"/>
    </source>
</evidence>
<comment type="function">
    <text evidence="7 8">Catalyzes the ferrous insertion into protoporphyrin IX.</text>
</comment>
<evidence type="ECO:0000256" key="5">
    <source>
        <dbReference type="ARBA" id="ARBA00023244"/>
    </source>
</evidence>
<dbReference type="InterPro" id="IPR033659">
    <property type="entry name" value="Ferrochelatase_N"/>
</dbReference>
<dbReference type="SUPFAM" id="SSF53800">
    <property type="entry name" value="Chelatase"/>
    <property type="match status" value="1"/>
</dbReference>
<evidence type="ECO:0000313" key="10">
    <source>
        <dbReference type="Proteomes" id="UP001223743"/>
    </source>
</evidence>
<comment type="subcellular location">
    <subcellularLocation>
        <location evidence="7 8">Cytoplasm</location>
    </subcellularLocation>
</comment>
<accession>A0ABU0M988</accession>
<keyword evidence="2 7" id="KW-0408">Iron</keyword>
<comment type="catalytic activity">
    <reaction evidence="6">
        <text>Fe-coproporphyrin III + 2 H(+) = coproporphyrin III + Fe(2+)</text>
        <dbReference type="Rhea" id="RHEA:49572"/>
        <dbReference type="ChEBI" id="CHEBI:15378"/>
        <dbReference type="ChEBI" id="CHEBI:29033"/>
        <dbReference type="ChEBI" id="CHEBI:68438"/>
        <dbReference type="ChEBI" id="CHEBI:131725"/>
        <dbReference type="EC" id="4.99.1.9"/>
    </reaction>
    <physiologicalReaction direction="right-to-left" evidence="6">
        <dbReference type="Rhea" id="RHEA:49574"/>
    </physiologicalReaction>
</comment>
<dbReference type="NCBIfam" id="TIGR00109">
    <property type="entry name" value="hemH"/>
    <property type="match status" value="1"/>
</dbReference>
<evidence type="ECO:0000256" key="7">
    <source>
        <dbReference type="HAMAP-Rule" id="MF_00323"/>
    </source>
</evidence>
<feature type="binding site" evidence="7">
    <location>
        <position position="217"/>
    </location>
    <ligand>
        <name>Fe(2+)</name>
        <dbReference type="ChEBI" id="CHEBI:29033"/>
    </ligand>
</feature>
<keyword evidence="3 7" id="KW-0350">Heme biosynthesis</keyword>
<dbReference type="InterPro" id="IPR001015">
    <property type="entry name" value="Ferrochelatase"/>
</dbReference>
<name>A0ABU0M988_9HYPH</name>
<dbReference type="InterPro" id="IPR019772">
    <property type="entry name" value="Ferrochelatase_AS"/>
</dbReference>
<dbReference type="GO" id="GO:0004325">
    <property type="term" value="F:ferrochelatase activity"/>
    <property type="evidence" value="ECO:0007669"/>
    <property type="project" value="UniProtKB-EC"/>
</dbReference>
<comment type="caution">
    <text evidence="9">The sequence shown here is derived from an EMBL/GenBank/DDBJ whole genome shotgun (WGS) entry which is preliminary data.</text>
</comment>
<evidence type="ECO:0000256" key="4">
    <source>
        <dbReference type="ARBA" id="ARBA00023239"/>
    </source>
</evidence>
<proteinExistence type="inferred from homology"/>
<evidence type="ECO:0000256" key="6">
    <source>
        <dbReference type="ARBA" id="ARBA00024536"/>
    </source>
</evidence>
<reference evidence="9 10" key="1">
    <citation type="submission" date="2023-07" db="EMBL/GenBank/DDBJ databases">
        <title>Genomic Encyclopedia of Type Strains, Phase IV (KMG-IV): sequencing the most valuable type-strain genomes for metagenomic binning, comparative biology and taxonomic classification.</title>
        <authorList>
            <person name="Goeker M."/>
        </authorList>
    </citation>
    <scope>NUCLEOTIDE SEQUENCE [LARGE SCALE GENOMIC DNA]</scope>
    <source>
        <strain evidence="9 10">B1-1</strain>
    </source>
</reference>
<dbReference type="Gene3D" id="3.40.50.1400">
    <property type="match status" value="2"/>
</dbReference>
<evidence type="ECO:0000256" key="8">
    <source>
        <dbReference type="RuleBase" id="RU000607"/>
    </source>
</evidence>
<dbReference type="CDD" id="cd00419">
    <property type="entry name" value="Ferrochelatase_C"/>
    <property type="match status" value="1"/>
</dbReference>
<feature type="binding site" evidence="7">
    <location>
        <position position="298"/>
    </location>
    <ligand>
        <name>Fe(2+)</name>
        <dbReference type="ChEBI" id="CHEBI:29033"/>
    </ligand>
</feature>
<evidence type="ECO:0000256" key="3">
    <source>
        <dbReference type="ARBA" id="ARBA00023133"/>
    </source>
</evidence>
<organism evidence="9 10">
    <name type="scientific">Kaistia geumhonensis</name>
    <dbReference type="NCBI Taxonomy" id="410839"/>
    <lineage>
        <taxon>Bacteria</taxon>
        <taxon>Pseudomonadati</taxon>
        <taxon>Pseudomonadota</taxon>
        <taxon>Alphaproteobacteria</taxon>
        <taxon>Hyphomicrobiales</taxon>
        <taxon>Kaistiaceae</taxon>
        <taxon>Kaistia</taxon>
    </lineage>
</organism>
<dbReference type="Proteomes" id="UP001223743">
    <property type="component" value="Unassembled WGS sequence"/>
</dbReference>
<dbReference type="EC" id="4.98.1.1" evidence="7 8"/>
<sequence length="347" mass="39401">MMDALPDATALPPGHPPVNFGRIGVLMVNLGTPDATDYWSMRRYLKEFLSDRRVIEVPRAIWWPLLNLVILTTRPKRSGHAYASIWNKERNESPLRTITRAQAEKLAPRFAGDRRIVVDWAMRYGTPSIPERLEALQKAGCERILLMPLYPQYAASTTATVNDKAFDALKAMRWQPALRTLPPYHDDPVYIDALATSITQSLEKLDFEPEIVLASFHGLPKEYLDKGDPYHCHCHKTARLLRKRLGWSEDRLKLTFQSRFGRAEWLQPYTDETVEGLAKSGVKRLAVVSPGFAADCVETLEEIAMQNGEIFREHGGEHFAALPCLNDSPEGMALLEHLARRELMGWV</sequence>
<dbReference type="PANTHER" id="PTHR11108">
    <property type="entry name" value="FERROCHELATASE"/>
    <property type="match status" value="1"/>
</dbReference>
<dbReference type="CDD" id="cd03411">
    <property type="entry name" value="Ferrochelatase_N"/>
    <property type="match status" value="1"/>
</dbReference>
<dbReference type="EMBL" id="JAUSWJ010000001">
    <property type="protein sequence ID" value="MDQ0517472.1"/>
    <property type="molecule type" value="Genomic_DNA"/>
</dbReference>
<dbReference type="HAMAP" id="MF_00323">
    <property type="entry name" value="Ferrochelatase"/>
    <property type="match status" value="1"/>
</dbReference>
<gene>
    <name evidence="7" type="primary">hemH</name>
    <name evidence="9" type="ORF">QO015_003085</name>
</gene>
<dbReference type="RefSeq" id="WP_266283207.1">
    <property type="nucleotide sequence ID" value="NZ_JAPKNF010000002.1"/>
</dbReference>
<keyword evidence="4 7" id="KW-0456">Lyase</keyword>
<protein>
    <recommendedName>
        <fullName evidence="7 8">Ferrochelatase</fullName>
        <ecNumber evidence="7 8">4.98.1.1</ecNumber>
    </recommendedName>
    <alternativeName>
        <fullName evidence="7">Heme synthase</fullName>
    </alternativeName>
    <alternativeName>
        <fullName evidence="7">Protoheme ferro-lyase</fullName>
    </alternativeName>
</protein>
<keyword evidence="10" id="KW-1185">Reference proteome</keyword>
<keyword evidence="5 7" id="KW-0627">Porphyrin biosynthesis</keyword>
<evidence type="ECO:0000256" key="2">
    <source>
        <dbReference type="ARBA" id="ARBA00023004"/>
    </source>
</evidence>
<keyword evidence="7 8" id="KW-0963">Cytoplasm</keyword>
<comment type="similarity">
    <text evidence="1 7 8">Belongs to the ferrochelatase family.</text>
</comment>
<dbReference type="InterPro" id="IPR033644">
    <property type="entry name" value="Ferrochelatase_C"/>
</dbReference>
<comment type="pathway">
    <text evidence="7 8">Porphyrin-containing compound metabolism; protoheme biosynthesis; protoheme from protoporphyrin-IX: step 1/1.</text>
</comment>
<comment type="catalytic activity">
    <reaction evidence="7 8">
        <text>heme b + 2 H(+) = protoporphyrin IX + Fe(2+)</text>
        <dbReference type="Rhea" id="RHEA:22584"/>
        <dbReference type="ChEBI" id="CHEBI:15378"/>
        <dbReference type="ChEBI" id="CHEBI:29033"/>
        <dbReference type="ChEBI" id="CHEBI:57306"/>
        <dbReference type="ChEBI" id="CHEBI:60344"/>
        <dbReference type="EC" id="4.98.1.1"/>
    </reaction>
</comment>
<dbReference type="PANTHER" id="PTHR11108:SF1">
    <property type="entry name" value="FERROCHELATASE, MITOCHONDRIAL"/>
    <property type="match status" value="1"/>
</dbReference>